<evidence type="ECO:0000259" key="2">
    <source>
        <dbReference type="PROSITE" id="PS50887"/>
    </source>
</evidence>
<keyword evidence="1" id="KW-0812">Transmembrane</keyword>
<dbReference type="InterPro" id="IPR043128">
    <property type="entry name" value="Rev_trsase/Diguanyl_cyclase"/>
</dbReference>
<dbReference type="Pfam" id="PF00990">
    <property type="entry name" value="GGDEF"/>
    <property type="match status" value="1"/>
</dbReference>
<dbReference type="EMBL" id="JACHEN010000019">
    <property type="protein sequence ID" value="MBB6217049.1"/>
    <property type="molecule type" value="Genomic_DNA"/>
</dbReference>
<dbReference type="InterPro" id="IPR029787">
    <property type="entry name" value="Nucleotide_cyclase"/>
</dbReference>
<sequence>MSQFILDPSYEMNFATDVEAKAIQNMLLSLVPLNILLFSLLKERGILSFYGKLRMAFIFMEVIYVFHTAALKNYDAIKIFDMNLIGENVFNHWSLPQLAMLLITAAIIIFVGRYIYKKLIIDIFYIAVMIEIFMAFVLRSKQFALSIFFSGALLLLIMSVIQSSYSMAYIDELTGLPGRRALKEQLSKLSRHYVIAMLDIDFFKKFNDTYGHDIGDDVLKLVANCLTHVNGGGKPFRYGGEEFTIVFPHNDMKEITGHLEELRELVSKTNYTYTGKKSTKKSNKKTTGKQLNVTISIGVAERNENYRTAEDVMKAADKALYRAKKKGRNCVSK</sequence>
<dbReference type="GO" id="GO:1902201">
    <property type="term" value="P:negative regulation of bacterial-type flagellum-dependent cell motility"/>
    <property type="evidence" value="ECO:0007669"/>
    <property type="project" value="TreeGrafter"/>
</dbReference>
<dbReference type="InterPro" id="IPR050469">
    <property type="entry name" value="Diguanylate_Cyclase"/>
</dbReference>
<proteinExistence type="predicted"/>
<keyword evidence="4" id="KW-1185">Reference proteome</keyword>
<name>A0A841L3U5_9FIRM</name>
<dbReference type="SMART" id="SM00267">
    <property type="entry name" value="GGDEF"/>
    <property type="match status" value="1"/>
</dbReference>
<dbReference type="Gene3D" id="3.30.70.270">
    <property type="match status" value="1"/>
</dbReference>
<dbReference type="PANTHER" id="PTHR45138">
    <property type="entry name" value="REGULATORY COMPONENTS OF SENSORY TRANSDUCTION SYSTEM"/>
    <property type="match status" value="1"/>
</dbReference>
<comment type="caution">
    <text evidence="3">The sequence shown here is derived from an EMBL/GenBank/DDBJ whole genome shotgun (WGS) entry which is preliminary data.</text>
</comment>
<feature type="transmembrane region" description="Helical" evidence="1">
    <location>
        <begin position="90"/>
        <end position="112"/>
    </location>
</feature>
<dbReference type="GO" id="GO:0052621">
    <property type="term" value="F:diguanylate cyclase activity"/>
    <property type="evidence" value="ECO:0007669"/>
    <property type="project" value="TreeGrafter"/>
</dbReference>
<reference evidence="3 4" key="1">
    <citation type="submission" date="2020-08" db="EMBL/GenBank/DDBJ databases">
        <title>Genomic Encyclopedia of Type Strains, Phase IV (KMG-IV): sequencing the most valuable type-strain genomes for metagenomic binning, comparative biology and taxonomic classification.</title>
        <authorList>
            <person name="Goeker M."/>
        </authorList>
    </citation>
    <scope>NUCLEOTIDE SEQUENCE [LARGE SCALE GENOMIC DNA]</scope>
    <source>
        <strain evidence="3 4">DSM 103526</strain>
    </source>
</reference>
<dbReference type="Proteomes" id="UP000579281">
    <property type="component" value="Unassembled WGS sequence"/>
</dbReference>
<dbReference type="InterPro" id="IPR000160">
    <property type="entry name" value="GGDEF_dom"/>
</dbReference>
<accession>A0A841L3U5</accession>
<dbReference type="PANTHER" id="PTHR45138:SF9">
    <property type="entry name" value="DIGUANYLATE CYCLASE DGCM-RELATED"/>
    <property type="match status" value="1"/>
</dbReference>
<evidence type="ECO:0000313" key="3">
    <source>
        <dbReference type="EMBL" id="MBB6217049.1"/>
    </source>
</evidence>
<organism evidence="3 4">
    <name type="scientific">Anaerosolibacter carboniphilus</name>
    <dbReference type="NCBI Taxonomy" id="1417629"/>
    <lineage>
        <taxon>Bacteria</taxon>
        <taxon>Bacillati</taxon>
        <taxon>Bacillota</taxon>
        <taxon>Clostridia</taxon>
        <taxon>Peptostreptococcales</taxon>
        <taxon>Thermotaleaceae</taxon>
        <taxon>Anaerosolibacter</taxon>
    </lineage>
</organism>
<gene>
    <name evidence="3" type="ORF">HNQ80_003154</name>
</gene>
<feature type="transmembrane region" description="Helical" evidence="1">
    <location>
        <begin position="119"/>
        <end position="137"/>
    </location>
</feature>
<dbReference type="RefSeq" id="WP_184311567.1">
    <property type="nucleotide sequence ID" value="NZ_JACHEN010000019.1"/>
</dbReference>
<dbReference type="GO" id="GO:0005886">
    <property type="term" value="C:plasma membrane"/>
    <property type="evidence" value="ECO:0007669"/>
    <property type="project" value="TreeGrafter"/>
</dbReference>
<keyword evidence="1" id="KW-1133">Transmembrane helix</keyword>
<evidence type="ECO:0000256" key="1">
    <source>
        <dbReference type="SAM" id="Phobius"/>
    </source>
</evidence>
<keyword evidence="1" id="KW-0472">Membrane</keyword>
<dbReference type="GO" id="GO:0043709">
    <property type="term" value="P:cell adhesion involved in single-species biofilm formation"/>
    <property type="evidence" value="ECO:0007669"/>
    <property type="project" value="TreeGrafter"/>
</dbReference>
<dbReference type="CDD" id="cd01949">
    <property type="entry name" value="GGDEF"/>
    <property type="match status" value="1"/>
</dbReference>
<feature type="transmembrane region" description="Helical" evidence="1">
    <location>
        <begin position="53"/>
        <end position="70"/>
    </location>
</feature>
<dbReference type="SUPFAM" id="SSF55073">
    <property type="entry name" value="Nucleotide cyclase"/>
    <property type="match status" value="1"/>
</dbReference>
<protein>
    <submittedName>
        <fullName evidence="3">Diguanylate cyclase (GGDEF)-like protein</fullName>
    </submittedName>
</protein>
<dbReference type="PROSITE" id="PS50887">
    <property type="entry name" value="GGDEF"/>
    <property type="match status" value="1"/>
</dbReference>
<feature type="transmembrane region" description="Helical" evidence="1">
    <location>
        <begin position="143"/>
        <end position="161"/>
    </location>
</feature>
<dbReference type="AlphaFoldDB" id="A0A841L3U5"/>
<dbReference type="NCBIfam" id="TIGR00254">
    <property type="entry name" value="GGDEF"/>
    <property type="match status" value="1"/>
</dbReference>
<evidence type="ECO:0000313" key="4">
    <source>
        <dbReference type="Proteomes" id="UP000579281"/>
    </source>
</evidence>
<feature type="domain" description="GGDEF" evidence="2">
    <location>
        <begin position="191"/>
        <end position="333"/>
    </location>
</feature>
<feature type="transmembrane region" description="Helical" evidence="1">
    <location>
        <begin position="22"/>
        <end position="41"/>
    </location>
</feature>